<evidence type="ECO:0000313" key="11">
    <source>
        <dbReference type="Proteomes" id="UP000294360"/>
    </source>
</evidence>
<feature type="domain" description="Phospholipid/glycerol acyltransferase" evidence="9">
    <location>
        <begin position="66"/>
        <end position="186"/>
    </location>
</feature>
<keyword evidence="3 8" id="KW-0812">Transmembrane</keyword>
<keyword evidence="7 10" id="KW-0012">Acyltransferase</keyword>
<dbReference type="EMBL" id="LR536450">
    <property type="protein sequence ID" value="VFU10377.1"/>
    <property type="molecule type" value="Genomic_DNA"/>
</dbReference>
<dbReference type="SMART" id="SM00563">
    <property type="entry name" value="PlsC"/>
    <property type="match status" value="1"/>
</dbReference>
<reference evidence="10 11" key="1">
    <citation type="submission" date="2019-03" db="EMBL/GenBank/DDBJ databases">
        <authorList>
            <person name="Kox A.R. M."/>
        </authorList>
    </citation>
    <scope>NUCLEOTIDE SEQUENCE [LARGE SCALE GENOMIC DNA]</scope>
    <source>
        <strain evidence="10">MTUNDRAET4 annotated genome</strain>
    </source>
</reference>
<evidence type="ECO:0000259" key="9">
    <source>
        <dbReference type="SMART" id="SM00563"/>
    </source>
</evidence>
<gene>
    <name evidence="10" type="ORF">MTUNDRAET4_3490</name>
</gene>
<evidence type="ECO:0000256" key="2">
    <source>
        <dbReference type="ARBA" id="ARBA00022679"/>
    </source>
</evidence>
<dbReference type="PANTHER" id="PTHR23063:SF52">
    <property type="entry name" value="LYSOPHOSPHATIDYLCHOLINE ACYLTRANSFERASE"/>
    <property type="match status" value="1"/>
</dbReference>
<proteinExistence type="predicted"/>
<keyword evidence="5" id="KW-0443">Lipid metabolism</keyword>
<evidence type="ECO:0000256" key="1">
    <source>
        <dbReference type="ARBA" id="ARBA00004370"/>
    </source>
</evidence>
<feature type="transmembrane region" description="Helical" evidence="8">
    <location>
        <begin position="6"/>
        <end position="30"/>
    </location>
</feature>
<dbReference type="PANTHER" id="PTHR23063">
    <property type="entry name" value="PHOSPHOLIPID ACYLTRANSFERASE"/>
    <property type="match status" value="1"/>
</dbReference>
<dbReference type="AlphaFoldDB" id="A0A4U8Z537"/>
<dbReference type="CDD" id="cd07989">
    <property type="entry name" value="LPLAT_AGPAT-like"/>
    <property type="match status" value="1"/>
</dbReference>
<keyword evidence="4 8" id="KW-1133">Transmembrane helix</keyword>
<evidence type="ECO:0000256" key="8">
    <source>
        <dbReference type="SAM" id="Phobius"/>
    </source>
</evidence>
<dbReference type="Proteomes" id="UP000294360">
    <property type="component" value="Chromosome"/>
</dbReference>
<dbReference type="GO" id="GO:0016746">
    <property type="term" value="F:acyltransferase activity"/>
    <property type="evidence" value="ECO:0007669"/>
    <property type="project" value="UniProtKB-KW"/>
</dbReference>
<dbReference type="InterPro" id="IPR002123">
    <property type="entry name" value="Plipid/glycerol_acylTrfase"/>
</dbReference>
<dbReference type="RefSeq" id="WP_134491097.1">
    <property type="nucleotide sequence ID" value="NZ_CP139089.1"/>
</dbReference>
<evidence type="ECO:0000256" key="6">
    <source>
        <dbReference type="ARBA" id="ARBA00023136"/>
    </source>
</evidence>
<evidence type="ECO:0000256" key="5">
    <source>
        <dbReference type="ARBA" id="ARBA00023098"/>
    </source>
</evidence>
<accession>A0A4U8Z537</accession>
<dbReference type="GO" id="GO:0006629">
    <property type="term" value="P:lipid metabolic process"/>
    <property type="evidence" value="ECO:0007669"/>
    <property type="project" value="UniProtKB-KW"/>
</dbReference>
<keyword evidence="6 8" id="KW-0472">Membrane</keyword>
<name>A0A4U8Z537_METTU</name>
<evidence type="ECO:0000256" key="7">
    <source>
        <dbReference type="ARBA" id="ARBA00023315"/>
    </source>
</evidence>
<dbReference type="SUPFAM" id="SSF69593">
    <property type="entry name" value="Glycerol-3-phosphate (1)-acyltransferase"/>
    <property type="match status" value="1"/>
</dbReference>
<keyword evidence="2 10" id="KW-0808">Transferase</keyword>
<evidence type="ECO:0000313" key="10">
    <source>
        <dbReference type="EMBL" id="VFU10377.1"/>
    </source>
</evidence>
<dbReference type="KEGG" id="mtun:MTUNDRAET4_3490"/>
<evidence type="ECO:0000256" key="4">
    <source>
        <dbReference type="ARBA" id="ARBA00022989"/>
    </source>
</evidence>
<dbReference type="GO" id="GO:0016020">
    <property type="term" value="C:membrane"/>
    <property type="evidence" value="ECO:0007669"/>
    <property type="project" value="UniProtKB-SubCell"/>
</dbReference>
<dbReference type="OrthoDB" id="9806880at2"/>
<dbReference type="Pfam" id="PF01553">
    <property type="entry name" value="Acyltransferase"/>
    <property type="match status" value="1"/>
</dbReference>
<evidence type="ECO:0000256" key="3">
    <source>
        <dbReference type="ARBA" id="ARBA00022692"/>
    </source>
</evidence>
<sequence>MLFFRVLLIGVTLIVFLGVAVPLQWIALYLRWPWRGMIPVAFCRILTRLLRVSVYTQGAPGPAPTRLLAANHISWIDILALYSVEPICFLAKREVGGWPLIGFFAKLQETVFVDRNRRRSIPAANAAMARRMLDGRAALLFPEGTTGDGLLLRKFHSSHFAAARDLLIAASGIDSVAVQPVAISYSSPAAAWLGEDSLLPHVWAVLKGEPIRCDLMFGEPLRYGRGTNRKIIAREAAVKIAAMRAAAGPAEGALTPAPSAEMERLAAPSSIVPVAL</sequence>
<organism evidence="10 11">
    <name type="scientific">Methylocella tundrae</name>
    <dbReference type="NCBI Taxonomy" id="227605"/>
    <lineage>
        <taxon>Bacteria</taxon>
        <taxon>Pseudomonadati</taxon>
        <taxon>Pseudomonadota</taxon>
        <taxon>Alphaproteobacteria</taxon>
        <taxon>Hyphomicrobiales</taxon>
        <taxon>Beijerinckiaceae</taxon>
        <taxon>Methylocella</taxon>
    </lineage>
</organism>
<comment type="subcellular location">
    <subcellularLocation>
        <location evidence="1">Membrane</location>
    </subcellularLocation>
</comment>
<protein>
    <submittedName>
        <fullName evidence="10">1-acyl-sn-glycerol-3-phosphate acyltransferase</fullName>
    </submittedName>
</protein>